<dbReference type="Pfam" id="PF16663">
    <property type="entry name" value="MAGI_u1"/>
    <property type="match status" value="1"/>
</dbReference>
<dbReference type="GO" id="GO:0016301">
    <property type="term" value="F:kinase activity"/>
    <property type="evidence" value="ECO:0007669"/>
    <property type="project" value="UniProtKB-KW"/>
</dbReference>
<keyword evidence="9" id="KW-0472">Membrane</keyword>
<feature type="domain" description="PDZ" evidence="17">
    <location>
        <begin position="458"/>
        <end position="527"/>
    </location>
</feature>
<feature type="domain" description="PDZ" evidence="17">
    <location>
        <begin position="630"/>
        <end position="708"/>
    </location>
</feature>
<feature type="compositionally biased region" description="Polar residues" evidence="14">
    <location>
        <begin position="1647"/>
        <end position="1669"/>
    </location>
</feature>
<dbReference type="InterPro" id="IPR001478">
    <property type="entry name" value="PDZ"/>
</dbReference>
<feature type="compositionally biased region" description="Pro residues" evidence="14">
    <location>
        <begin position="752"/>
        <end position="767"/>
    </location>
</feature>
<feature type="compositionally biased region" description="Low complexity" evidence="14">
    <location>
        <begin position="986"/>
        <end position="997"/>
    </location>
</feature>
<feature type="compositionally biased region" description="Polar residues" evidence="14">
    <location>
        <begin position="571"/>
        <end position="590"/>
    </location>
</feature>
<feature type="region of interest" description="Disordered" evidence="14">
    <location>
        <begin position="943"/>
        <end position="966"/>
    </location>
</feature>
<evidence type="ECO:0000256" key="4">
    <source>
        <dbReference type="ARBA" id="ARBA00022553"/>
    </source>
</evidence>
<feature type="compositionally biased region" description="Polar residues" evidence="14">
    <location>
        <begin position="730"/>
        <end position="741"/>
    </location>
</feature>
<dbReference type="FunFam" id="2.30.42.10:FF:000015">
    <property type="entry name" value="Membrane associated guanylate kinase, WW and PDZ domain containing 1"/>
    <property type="match status" value="1"/>
</dbReference>
<dbReference type="SUPFAM" id="SSF50156">
    <property type="entry name" value="PDZ domain-like"/>
    <property type="match status" value="6"/>
</dbReference>
<dbReference type="SMART" id="SM00456">
    <property type="entry name" value="WW"/>
    <property type="match status" value="2"/>
</dbReference>
<feature type="region of interest" description="Disordered" evidence="14">
    <location>
        <begin position="571"/>
        <end position="606"/>
    </location>
</feature>
<dbReference type="GO" id="GO:0005524">
    <property type="term" value="F:ATP binding"/>
    <property type="evidence" value="ECO:0007669"/>
    <property type="project" value="UniProtKB-KW"/>
</dbReference>
<feature type="domain" description="PDZ" evidence="17">
    <location>
        <begin position="802"/>
        <end position="884"/>
    </location>
</feature>
<organism evidence="18 19">
    <name type="scientific">Silurus asotus</name>
    <name type="common">Amur catfish</name>
    <name type="synonym">Parasilurus asotus</name>
    <dbReference type="NCBI Taxonomy" id="30991"/>
    <lineage>
        <taxon>Eukaryota</taxon>
        <taxon>Metazoa</taxon>
        <taxon>Chordata</taxon>
        <taxon>Craniata</taxon>
        <taxon>Vertebrata</taxon>
        <taxon>Euteleostomi</taxon>
        <taxon>Actinopterygii</taxon>
        <taxon>Neopterygii</taxon>
        <taxon>Teleostei</taxon>
        <taxon>Ostariophysi</taxon>
        <taxon>Siluriformes</taxon>
        <taxon>Siluridae</taxon>
        <taxon>Silurus</taxon>
    </lineage>
</organism>
<dbReference type="PROSITE" id="PS50020">
    <property type="entry name" value="WW_DOMAIN_2"/>
    <property type="match status" value="2"/>
</dbReference>
<dbReference type="InterPro" id="IPR027417">
    <property type="entry name" value="P-loop_NTPase"/>
</dbReference>
<dbReference type="FunFam" id="2.20.70.10:FF:000002">
    <property type="entry name" value="Membrane-associated guanylate kinase, WW and PDZ domain-containing protein 3 isoform 1"/>
    <property type="match status" value="1"/>
</dbReference>
<evidence type="ECO:0000256" key="9">
    <source>
        <dbReference type="ARBA" id="ARBA00023136"/>
    </source>
</evidence>
<feature type="compositionally biased region" description="Basic and acidic residues" evidence="14">
    <location>
        <begin position="1844"/>
        <end position="1859"/>
    </location>
</feature>
<evidence type="ECO:0000256" key="11">
    <source>
        <dbReference type="ARBA" id="ARBA00070829"/>
    </source>
</evidence>
<dbReference type="InterPro" id="IPR001202">
    <property type="entry name" value="WW_dom"/>
</dbReference>
<evidence type="ECO:0000313" key="19">
    <source>
        <dbReference type="Proteomes" id="UP001205998"/>
    </source>
</evidence>
<dbReference type="SUPFAM" id="SSF52540">
    <property type="entry name" value="P-loop containing nucleoside triphosphate hydrolases"/>
    <property type="match status" value="1"/>
</dbReference>
<dbReference type="FunFam" id="2.30.42.10:FF:000005">
    <property type="entry name" value="Membrane associated guanylate kinase, WW and PDZ domain containing 1"/>
    <property type="match status" value="1"/>
</dbReference>
<feature type="domain" description="PDZ" evidence="17">
    <location>
        <begin position="1050"/>
        <end position="1134"/>
    </location>
</feature>
<keyword evidence="7" id="KW-0067">ATP-binding</keyword>
<dbReference type="GO" id="GO:0005923">
    <property type="term" value="C:bicellular tight junction"/>
    <property type="evidence" value="ECO:0007669"/>
    <property type="project" value="UniProtKB-SubCell"/>
</dbReference>
<feature type="compositionally biased region" description="Basic residues" evidence="14">
    <location>
        <begin position="1519"/>
        <end position="1574"/>
    </location>
</feature>
<dbReference type="SUPFAM" id="SSF51045">
    <property type="entry name" value="WW domain"/>
    <property type="match status" value="2"/>
</dbReference>
<evidence type="ECO:0000256" key="10">
    <source>
        <dbReference type="ARBA" id="ARBA00058771"/>
    </source>
</evidence>
<sequence>MSKATPKKSHWSARVRECAVRRDARGDVNVPLRGGAENGEFVYVGRVDPGFISYDHGSLTEGDLVLEVDTLAVSGLPLYDVLSAVKNSRGAVNLKTAPQGNKLTKDLKQYLSQRFQKSSEDHKLQQTIRDNLYRHAVPCTTRPPRDREVPGVDYNFLSVEDFLKLEQSGTLLEIGSYEGNYYGTPKPSSQPPAAKVIGGEASPYDQQRPQETTPRRSKSYNEMQNAGIAPADTEDEDELPEMNSSFTGDSSEPDEHPSVRPFAPPQRLNNVPTATTESAQNTHTHPSHPADEDPLGPLPENWEMAYTENGEVYFIDHNTKTTSWIDPRCLDKPQKPLEECDDDEEGVHTEELDNDLELPTGWERIDDPVYGVYYVDHINRKTQYENPILEAKRKKQLEQSQPAEEWIEENASRAPLASYAIHREIHRSPDPPLTAVEAKRVKPFFTRNPAELKGTFINTKLKKSRRGFGFTVVGGDEPDEFLQIKSLVLDGPAALDGKMETGDVIVSVNDTCVLGYTHAQVVKIFQSIPIGSMVDLELCRGYPLPFDPDDPNTSLVTSVAIVDKEPIIVNGQESYDSPSSHGSHNGTTSEPPRPLSPAHEPIPDGTQEQRFAGDAVTLASSIATQPELITVHMEKGDKGFGFTIADSPGGGGQRVKQIVDYPRCRGLREGDIIVEVNKRNVQNLSHNQVVDLLSKCPKGSEVTMLVQRGVAPVKKSPKLQPLERKDSQGSHRSVPSDSPLHSTQAPSTETAAPPPPAQPLPGLPPQEPVTDGTLAKKPDPFKIWAQSRSMYESRLPDYQEQDIFLWRKDTGFGFRILGGNEPGEPIYIGHIVKYGAADEDGRLRSGDELICVDGTAVVGKSHQLVVQLMQQAAKQGHVNLTVRRKTGYGVAGVKCLRGLDGKRAAIVKMIERASASPHPNLPPPLPPADEKYQTRRCAAKRLSAHESHFVEPKTPARALPVPTPPIDCRKRKIVAKVDGEVPPSPASSHHSSTQAASLTEDKRTPQGSQNSLNTVSSGSGSTSGIGSGGGGGGGGGGNSSVVPSAIQPYDVEIRRGENEGFGFVIVSSVSRPDTGTTFGRIIEGSPADRCGKLKVGDRILAVNGCSITNKSHSDIVNLIKEAGNTVALRIIPGDESSNAALLTNAEKIATITTTHTPQQQAAPEPRNNSKPKQESFEFKAPQVPPPPAPTQATNQEGELYSVDLERDSKGFGFSLRGGREYNMDLYVLRLAEEGAAVRSGKMRVGDEILEINGESTKGMKHTRAIELIKSGGRTAHLVLKRGDGSVPEYAMAAPQATAGARNEKAGEAGFFQNQTTVCSCRVRAVPCHYQSFCPFTHNAPQSDSVIAPVILARSRWICTSHIPAFVSHCDIYVGSFSMQHYQDGNDDNNGPVVGAQNVSEVNPAPPNRLHHPPLESSSPQDLHKTSRNEDRRKGESGQRKHGHRSNHHHSNHRHRSPDKRGRNTHHSKKRSSSGNNRRRDDKRYSKDDSSSHQHHRRHHSPERRRRARSADNTLDSRHERRHGRSPNRRHHRHSSPQRHRSPHRSGHRHRSPHRRKSPYRSPHRSKYQSPRRRSNPPSDGPRNGKPQRDEDEGLKDPPSPVSSFNLDSVLDELPATDRPNRESPLPRTTYDGLERGNDLSFPGKSYSRLNSTSTLPRQFVNSNNGNSLPQFYDRSNRDDVLPRQSYDRLNQDDTLRRLPYGRANRNEPLRQEPYNGLSQSNPFPRETIDQFSTMERTYNGDSLPRRTYQDQSLPRIRTPDSGAAFQKYSSLLRGRSPERKSRLSQSDTPEMTSYRARSLDPDMLPARGSRNMVDSDEEDNASSVRNYYSKLKSNYGKVNNPLPEPKKTAYKESSKDLSI</sequence>
<reference evidence="18" key="1">
    <citation type="submission" date="2018-07" db="EMBL/GenBank/DDBJ databases">
        <title>Comparative genomics of catfishes provides insights into carnivory and benthic adaptation.</title>
        <authorList>
            <person name="Zhang Y."/>
            <person name="Wang D."/>
            <person name="Peng Z."/>
            <person name="Zheng S."/>
            <person name="Shao F."/>
            <person name="Tao W."/>
        </authorList>
    </citation>
    <scope>NUCLEOTIDE SEQUENCE</scope>
    <source>
        <strain evidence="18">Chongqing</strain>
    </source>
</reference>
<feature type="compositionally biased region" description="Low complexity" evidence="14">
    <location>
        <begin position="1154"/>
        <end position="1165"/>
    </location>
</feature>
<feature type="compositionally biased region" description="Polar residues" evidence="14">
    <location>
        <begin position="1005"/>
        <end position="1015"/>
    </location>
</feature>
<keyword evidence="3" id="KW-0796">Tight junction</keyword>
<dbReference type="CDD" id="cd06734">
    <property type="entry name" value="PDZ4_MAGI-1_3-like"/>
    <property type="match status" value="1"/>
</dbReference>
<evidence type="ECO:0000256" key="7">
    <source>
        <dbReference type="ARBA" id="ARBA00022840"/>
    </source>
</evidence>
<dbReference type="FunFam" id="2.20.70.10:FF:000001">
    <property type="entry name" value="Membrane-associated guanylate kinase, WW and PDZ domain-containing protein 1"/>
    <property type="match status" value="1"/>
</dbReference>
<protein>
    <recommendedName>
        <fullName evidence="11">Membrane-associated guanylate kinase, WW and PDZ domain-containing protein 1</fullName>
    </recommendedName>
    <alternativeName>
        <fullName evidence="12">BAI1-associated protein 1</fullName>
    </alternativeName>
    <alternativeName>
        <fullName evidence="13">Membrane-associated guanylate kinase inverted 1</fullName>
    </alternativeName>
</protein>
<dbReference type="FunFam" id="2.30.42.10:FF:000042">
    <property type="entry name" value="Membrane-associated guanylate kinase, WW and PDZ domain-containing protein 3 isoform 1"/>
    <property type="match status" value="1"/>
</dbReference>
<evidence type="ECO:0000256" key="1">
    <source>
        <dbReference type="ARBA" id="ARBA00004170"/>
    </source>
</evidence>
<dbReference type="PROSITE" id="PS50106">
    <property type="entry name" value="PDZ"/>
    <property type="match status" value="6"/>
</dbReference>
<dbReference type="InterPro" id="IPR008144">
    <property type="entry name" value="Guanylate_kin-like_dom"/>
</dbReference>
<dbReference type="CDD" id="cd00201">
    <property type="entry name" value="WW"/>
    <property type="match status" value="2"/>
</dbReference>
<feature type="domain" description="WW" evidence="15">
    <location>
        <begin position="296"/>
        <end position="329"/>
    </location>
</feature>
<comment type="subcellular location">
    <subcellularLocation>
        <location evidence="2">Cell junction</location>
        <location evidence="2">Tight junction</location>
    </subcellularLocation>
    <subcellularLocation>
        <location evidence="1">Membrane</location>
        <topology evidence="1">Peripheral membrane protein</topology>
    </subcellularLocation>
</comment>
<feature type="compositionally biased region" description="Basic residues" evidence="14">
    <location>
        <begin position="1492"/>
        <end position="1507"/>
    </location>
</feature>
<dbReference type="CDD" id="cd06730">
    <property type="entry name" value="PDZ0_MAGI-1_3-like"/>
    <property type="match status" value="1"/>
</dbReference>
<feature type="compositionally biased region" description="Gly residues" evidence="14">
    <location>
        <begin position="1021"/>
        <end position="1038"/>
    </location>
</feature>
<feature type="domain" description="PDZ" evidence="17">
    <location>
        <begin position="17"/>
        <end position="100"/>
    </location>
</feature>
<evidence type="ECO:0000259" key="15">
    <source>
        <dbReference type="PROSITE" id="PS50020"/>
    </source>
</evidence>
<dbReference type="PANTHER" id="PTHR10316">
    <property type="entry name" value="MEMBRANE ASSOCIATED GUANYLATE KINASE-RELATED"/>
    <property type="match status" value="1"/>
</dbReference>
<dbReference type="Gene3D" id="3.30.63.10">
    <property type="entry name" value="Guanylate Kinase phosphate binding domain"/>
    <property type="match status" value="1"/>
</dbReference>
<name>A0AAD5A059_SILAS</name>
<feature type="domain" description="PDZ" evidence="17">
    <location>
        <begin position="1201"/>
        <end position="1283"/>
    </location>
</feature>
<feature type="domain" description="Guanylate kinase-like" evidence="16">
    <location>
        <begin position="88"/>
        <end position="184"/>
    </location>
</feature>
<dbReference type="GO" id="GO:0005737">
    <property type="term" value="C:cytoplasm"/>
    <property type="evidence" value="ECO:0007669"/>
    <property type="project" value="UniProtKB-ARBA"/>
</dbReference>
<dbReference type="Gene3D" id="2.20.70.10">
    <property type="match status" value="2"/>
</dbReference>
<dbReference type="Proteomes" id="UP001205998">
    <property type="component" value="Unassembled WGS sequence"/>
</dbReference>
<evidence type="ECO:0000256" key="8">
    <source>
        <dbReference type="ARBA" id="ARBA00022949"/>
    </source>
</evidence>
<feature type="region of interest" description="Disordered" evidence="14">
    <location>
        <begin position="979"/>
        <end position="1043"/>
    </location>
</feature>
<comment type="caution">
    <text evidence="18">The sequence shown here is derived from an EMBL/GenBank/DDBJ whole genome shotgun (WGS) entry which is preliminary data.</text>
</comment>
<dbReference type="InterPro" id="IPR036020">
    <property type="entry name" value="WW_dom_sf"/>
</dbReference>
<feature type="compositionally biased region" description="Polar residues" evidence="14">
    <location>
        <begin position="267"/>
        <end position="284"/>
    </location>
</feature>
<feature type="compositionally biased region" description="Basic and acidic residues" evidence="14">
    <location>
        <begin position="1477"/>
        <end position="1491"/>
    </location>
</feature>
<dbReference type="Pfam" id="PF00595">
    <property type="entry name" value="PDZ"/>
    <property type="match status" value="5"/>
</dbReference>
<dbReference type="PROSITE" id="PS00856">
    <property type="entry name" value="GUANYLATE_KINASE_1"/>
    <property type="match status" value="1"/>
</dbReference>
<comment type="function">
    <text evidence="10">Plays a role in coupling actin fibers to cell junctions in endothelial cells, via its interaction with AMOTL2 and CDH5. May regulate acid-induced ASIC3 currents by modulating its expression at the cell surface.</text>
</comment>
<dbReference type="GO" id="GO:0007165">
    <property type="term" value="P:signal transduction"/>
    <property type="evidence" value="ECO:0007669"/>
    <property type="project" value="TreeGrafter"/>
</dbReference>
<dbReference type="InterPro" id="IPR008145">
    <property type="entry name" value="GK/Ca_channel_bsu"/>
</dbReference>
<feature type="compositionally biased region" description="Polar residues" evidence="14">
    <location>
        <begin position="1729"/>
        <end position="1740"/>
    </location>
</feature>
<dbReference type="GO" id="GO:0005634">
    <property type="term" value="C:nucleus"/>
    <property type="evidence" value="ECO:0007669"/>
    <property type="project" value="UniProtKB-ARBA"/>
</dbReference>
<accession>A0AAD5A059</accession>
<dbReference type="InterPro" id="IPR020590">
    <property type="entry name" value="Guanylate_kinase_CS"/>
</dbReference>
<feature type="region of interest" description="Disordered" evidence="14">
    <location>
        <begin position="707"/>
        <end position="778"/>
    </location>
</feature>
<keyword evidence="19" id="KW-1185">Reference proteome</keyword>
<keyword evidence="18" id="KW-0808">Transferase</keyword>
<keyword evidence="6" id="KW-0547">Nucleotide-binding</keyword>
<dbReference type="GO" id="GO:0016020">
    <property type="term" value="C:membrane"/>
    <property type="evidence" value="ECO:0007669"/>
    <property type="project" value="UniProtKB-SubCell"/>
</dbReference>
<evidence type="ECO:0000256" key="2">
    <source>
        <dbReference type="ARBA" id="ARBA00004435"/>
    </source>
</evidence>
<dbReference type="CDD" id="cd06731">
    <property type="entry name" value="PDZ1_MAGI-1_3-like"/>
    <property type="match status" value="1"/>
</dbReference>
<dbReference type="SMART" id="SM00228">
    <property type="entry name" value="PDZ"/>
    <property type="match status" value="6"/>
</dbReference>
<evidence type="ECO:0000256" key="12">
    <source>
        <dbReference type="ARBA" id="ARBA00078448"/>
    </source>
</evidence>
<feature type="compositionally biased region" description="Basic and acidic residues" evidence="14">
    <location>
        <begin position="1674"/>
        <end position="1696"/>
    </location>
</feature>
<dbReference type="Pfam" id="PF00625">
    <property type="entry name" value="Guanylate_kin"/>
    <property type="match status" value="1"/>
</dbReference>
<dbReference type="InterPro" id="IPR036034">
    <property type="entry name" value="PDZ_sf"/>
</dbReference>
<keyword evidence="4" id="KW-0597">Phosphoprotein</keyword>
<proteinExistence type="predicted"/>
<feature type="compositionally biased region" description="Low complexity" evidence="14">
    <location>
        <begin position="742"/>
        <end position="751"/>
    </location>
</feature>
<feature type="region of interest" description="Disordered" evidence="14">
    <location>
        <begin position="1383"/>
        <end position="1859"/>
    </location>
</feature>
<feature type="region of interest" description="Disordered" evidence="14">
    <location>
        <begin position="183"/>
        <end position="299"/>
    </location>
</feature>
<dbReference type="Pfam" id="PF16666">
    <property type="entry name" value="MAGI_u5"/>
    <property type="match status" value="1"/>
</dbReference>
<keyword evidence="18" id="KW-0418">Kinase</keyword>
<dbReference type="CDD" id="cd06732">
    <property type="entry name" value="PDZ2_MAGI-1_3-like"/>
    <property type="match status" value="1"/>
</dbReference>
<dbReference type="Pfam" id="PF00397">
    <property type="entry name" value="WW"/>
    <property type="match status" value="2"/>
</dbReference>
<evidence type="ECO:0000259" key="16">
    <source>
        <dbReference type="PROSITE" id="PS50052"/>
    </source>
</evidence>
<feature type="compositionally biased region" description="Basic residues" evidence="14">
    <location>
        <begin position="1439"/>
        <end position="1471"/>
    </location>
</feature>
<dbReference type="Gene3D" id="2.30.42.10">
    <property type="match status" value="6"/>
</dbReference>
<feature type="domain" description="WW" evidence="15">
    <location>
        <begin position="356"/>
        <end position="389"/>
    </location>
</feature>
<dbReference type="FunFam" id="2.30.42.10:FF:000012">
    <property type="entry name" value="Membrane associated guanylate kinase, WW and PDZ domain containing 1"/>
    <property type="match status" value="1"/>
</dbReference>
<evidence type="ECO:0000256" key="3">
    <source>
        <dbReference type="ARBA" id="ARBA00022427"/>
    </source>
</evidence>
<dbReference type="FunFam" id="2.30.42.10:FF:000006">
    <property type="entry name" value="Membrane associated guanylate kinase, WW and PDZ domain containing 1"/>
    <property type="match status" value="1"/>
</dbReference>
<keyword evidence="5" id="KW-0677">Repeat</keyword>
<evidence type="ECO:0000256" key="14">
    <source>
        <dbReference type="SAM" id="MobiDB-lite"/>
    </source>
</evidence>
<evidence type="ECO:0000256" key="13">
    <source>
        <dbReference type="ARBA" id="ARBA00079517"/>
    </source>
</evidence>
<evidence type="ECO:0000256" key="5">
    <source>
        <dbReference type="ARBA" id="ARBA00022737"/>
    </source>
</evidence>
<gene>
    <name evidence="18" type="ORF">C0J50_7186</name>
</gene>
<dbReference type="EMBL" id="MU593954">
    <property type="protein sequence ID" value="KAI5607070.1"/>
    <property type="molecule type" value="Genomic_DNA"/>
</dbReference>
<dbReference type="FunFam" id="3.30.63.10:FF:000003">
    <property type="entry name" value="Membrane-associated guanylate kinase, WW and PDZ domain-containing protein 3 isoform 1"/>
    <property type="match status" value="1"/>
</dbReference>
<feature type="compositionally biased region" description="Basic and acidic residues" evidence="14">
    <location>
        <begin position="1421"/>
        <end position="1438"/>
    </location>
</feature>
<evidence type="ECO:0000256" key="6">
    <source>
        <dbReference type="ARBA" id="ARBA00022741"/>
    </source>
</evidence>
<feature type="region of interest" description="Disordered" evidence="14">
    <location>
        <begin position="1154"/>
        <end position="1193"/>
    </location>
</feature>
<dbReference type="PROSITE" id="PS01159">
    <property type="entry name" value="WW_DOMAIN_1"/>
    <property type="match status" value="2"/>
</dbReference>
<dbReference type="SMART" id="SM00072">
    <property type="entry name" value="GuKc"/>
    <property type="match status" value="1"/>
</dbReference>
<dbReference type="CDD" id="cd06735">
    <property type="entry name" value="PDZ5_MAGI-1_3-like"/>
    <property type="match status" value="1"/>
</dbReference>
<dbReference type="CDD" id="cd06733">
    <property type="entry name" value="PDZ3_MAGI-1_3-like"/>
    <property type="match status" value="1"/>
</dbReference>
<dbReference type="PROSITE" id="PS50052">
    <property type="entry name" value="GUANYLATE_KINASE_2"/>
    <property type="match status" value="1"/>
</dbReference>
<evidence type="ECO:0000313" key="18">
    <source>
        <dbReference type="EMBL" id="KAI5607070.1"/>
    </source>
</evidence>
<dbReference type="PANTHER" id="PTHR10316:SF12">
    <property type="entry name" value="MEMBRANE-ASSOCIATED GUANYLATE KINASE, WW AND PDZ DOMAIN-CONTAINING PROTEIN 1"/>
    <property type="match status" value="1"/>
</dbReference>
<evidence type="ECO:0000259" key="17">
    <source>
        <dbReference type="PROSITE" id="PS50106"/>
    </source>
</evidence>
<keyword evidence="8" id="KW-0965">Cell junction</keyword>